<dbReference type="InterPro" id="IPR012677">
    <property type="entry name" value="Nucleotide-bd_a/b_plait_sf"/>
</dbReference>
<dbReference type="SUPFAM" id="SSF57850">
    <property type="entry name" value="RING/U-box"/>
    <property type="match status" value="1"/>
</dbReference>
<proteinExistence type="predicted"/>
<accession>A0A8H5GQB8</accession>
<keyword evidence="2 4" id="KW-0863">Zinc-finger</keyword>
<comment type="caution">
    <text evidence="7">The sequence shown here is derived from an EMBL/GenBank/DDBJ whole genome shotgun (WGS) entry which is preliminary data.</text>
</comment>
<dbReference type="CDD" id="cd16449">
    <property type="entry name" value="RING-HC"/>
    <property type="match status" value="1"/>
</dbReference>
<feature type="region of interest" description="Disordered" evidence="5">
    <location>
        <begin position="375"/>
        <end position="462"/>
    </location>
</feature>
<feature type="compositionally biased region" description="Low complexity" evidence="5">
    <location>
        <begin position="29"/>
        <end position="59"/>
    </location>
</feature>
<feature type="compositionally biased region" description="Basic and acidic residues" evidence="5">
    <location>
        <begin position="449"/>
        <end position="459"/>
    </location>
</feature>
<feature type="domain" description="RING-type" evidence="6">
    <location>
        <begin position="463"/>
        <end position="507"/>
    </location>
</feature>
<evidence type="ECO:0000256" key="5">
    <source>
        <dbReference type="SAM" id="MobiDB-lite"/>
    </source>
</evidence>
<evidence type="ECO:0000313" key="7">
    <source>
        <dbReference type="EMBL" id="KAF5369333.1"/>
    </source>
</evidence>
<gene>
    <name evidence="7" type="ORF">D9758_002804</name>
</gene>
<feature type="compositionally biased region" description="Low complexity" evidence="5">
    <location>
        <begin position="593"/>
        <end position="602"/>
    </location>
</feature>
<feature type="compositionally biased region" description="Polar residues" evidence="5">
    <location>
        <begin position="924"/>
        <end position="941"/>
    </location>
</feature>
<dbReference type="EMBL" id="JAACJM010000013">
    <property type="protein sequence ID" value="KAF5369333.1"/>
    <property type="molecule type" value="Genomic_DNA"/>
</dbReference>
<keyword evidence="3" id="KW-0862">Zinc</keyword>
<evidence type="ECO:0000313" key="8">
    <source>
        <dbReference type="Proteomes" id="UP000559256"/>
    </source>
</evidence>
<dbReference type="OrthoDB" id="336240at2759"/>
<feature type="region of interest" description="Disordered" evidence="5">
    <location>
        <begin position="143"/>
        <end position="228"/>
    </location>
</feature>
<dbReference type="Proteomes" id="UP000559256">
    <property type="component" value="Unassembled WGS sequence"/>
</dbReference>
<feature type="compositionally biased region" description="Polar residues" evidence="5">
    <location>
        <begin position="407"/>
        <end position="421"/>
    </location>
</feature>
<dbReference type="InterPro" id="IPR001841">
    <property type="entry name" value="Znf_RING"/>
</dbReference>
<feature type="region of interest" description="Disordered" evidence="5">
    <location>
        <begin position="578"/>
        <end position="603"/>
    </location>
</feature>
<dbReference type="Gene3D" id="3.30.40.10">
    <property type="entry name" value="Zinc/RING finger domain, C3HC4 (zinc finger)"/>
    <property type="match status" value="1"/>
</dbReference>
<sequence>MSNPPATPQRATKPSHHHSHSVAQSHFRSPLSPSSPYTPLSLRSFSSSTNPSPSILTTPGSFRASSVLTSPPPLKKITFHSPQATRLSSGHHEKGASVADVAPNWRCRASVNGIRVSASAEDSYLDDYDVSLSEDHSIANEEALLPPPFLSTQRRRALSQSHAGNPNPPVPSVTNAFRTPSARPAPPSSPVVRKTLSNLNSVTATPPPKRNLAQQLKLKGSQTDPPHTRRREAFGIVHTPSQNIPRNNDTSFDLFDIDENDYEFEYQAQENAYTNQQSLFFDQDEYELELEYPSIPVSRSSVQHPPASSEYSTYPPGLGLDRHATAHVTTSAHMLPLFGQPTFADPGITNSGHPADSVERYWSQYHQQPQYNAYTDFTHSNPANPALHHQTQLRHAPSVHQGLRVPSSASSTYHRSSNSPCPSHDSYHSTEIGRAPLALPTPRSISAVSRDDTSTEDQKPTSCSVCSRTQLARLAILSPCGHPLCSSCLTSALNIVGEKDMTCVVAKCGKAVEDFTLVSVNSNPGTIMDFSSSMSTKVDKEDEGAKDFAAGLDSAFDFTEVDFDLPSDVEQEFDLQDGFGMRASTPPPALTRTKNSTSCSESTKTKSFKSKEAVVLRIDNVPWDITPPRISAWLQQPIERVHVLLDRKGKTMSHAYVEVMGEEIAGAILRGEIQSKVSSQKMRGSILGKGRRARGVTLTRSCQEELMAALFPAWQGTFDGARPSLGGLTSDRVITTLENGLMTEGEVRSLLYLIRSPDAHFLKVPSLPFYVLLSVLRKFPADVDSRVFWSANLRDVLFDMALAAVQVLALRVEGNAEKEQSQQDVQYAPELVEELIESILLCQAFTSEQIQKIQSFLDSSRRSGSPGSQAESVDASESFSVSEEKSLLASGQDGSDADIEDEGSDSAESDPQANSDKDDDEVRTPSSATVASRDSIQNDSVLTAHDDVPSQGEATSDAVDVTDLAREFGVEAQLVQALAARLAELRQA</sequence>
<name>A0A8H5GQB8_9AGAR</name>
<feature type="region of interest" description="Disordered" evidence="5">
    <location>
        <begin position="1"/>
        <end position="78"/>
    </location>
</feature>
<keyword evidence="1" id="KW-0479">Metal-binding</keyword>
<feature type="compositionally biased region" description="Polar residues" evidence="5">
    <location>
        <begin position="195"/>
        <end position="204"/>
    </location>
</feature>
<feature type="compositionally biased region" description="Polar residues" evidence="5">
    <location>
        <begin position="1"/>
        <end position="12"/>
    </location>
</feature>
<evidence type="ECO:0000256" key="2">
    <source>
        <dbReference type="ARBA" id="ARBA00022771"/>
    </source>
</evidence>
<evidence type="ECO:0000256" key="4">
    <source>
        <dbReference type="PROSITE-ProRule" id="PRU00175"/>
    </source>
</evidence>
<evidence type="ECO:0000256" key="3">
    <source>
        <dbReference type="ARBA" id="ARBA00022833"/>
    </source>
</evidence>
<dbReference type="InterPro" id="IPR013083">
    <property type="entry name" value="Znf_RING/FYVE/PHD"/>
</dbReference>
<dbReference type="InterPro" id="IPR017907">
    <property type="entry name" value="Znf_RING_CS"/>
</dbReference>
<dbReference type="PROSITE" id="PS50089">
    <property type="entry name" value="ZF_RING_2"/>
    <property type="match status" value="1"/>
</dbReference>
<protein>
    <recommendedName>
        <fullName evidence="6">RING-type domain-containing protein</fullName>
    </recommendedName>
</protein>
<evidence type="ECO:0000259" key="6">
    <source>
        <dbReference type="PROSITE" id="PS50089"/>
    </source>
</evidence>
<dbReference type="Gene3D" id="3.30.70.330">
    <property type="match status" value="1"/>
</dbReference>
<dbReference type="PROSITE" id="PS00518">
    <property type="entry name" value="ZF_RING_1"/>
    <property type="match status" value="1"/>
</dbReference>
<organism evidence="7 8">
    <name type="scientific">Tetrapyrgos nigripes</name>
    <dbReference type="NCBI Taxonomy" id="182062"/>
    <lineage>
        <taxon>Eukaryota</taxon>
        <taxon>Fungi</taxon>
        <taxon>Dikarya</taxon>
        <taxon>Basidiomycota</taxon>
        <taxon>Agaricomycotina</taxon>
        <taxon>Agaricomycetes</taxon>
        <taxon>Agaricomycetidae</taxon>
        <taxon>Agaricales</taxon>
        <taxon>Marasmiineae</taxon>
        <taxon>Marasmiaceae</taxon>
        <taxon>Tetrapyrgos</taxon>
    </lineage>
</organism>
<dbReference type="GO" id="GO:0008270">
    <property type="term" value="F:zinc ion binding"/>
    <property type="evidence" value="ECO:0007669"/>
    <property type="project" value="UniProtKB-KW"/>
</dbReference>
<dbReference type="AlphaFoldDB" id="A0A8H5GQB8"/>
<evidence type="ECO:0000256" key="1">
    <source>
        <dbReference type="ARBA" id="ARBA00022723"/>
    </source>
</evidence>
<feature type="compositionally biased region" description="Acidic residues" evidence="5">
    <location>
        <begin position="895"/>
        <end position="908"/>
    </location>
</feature>
<feature type="compositionally biased region" description="Polar residues" evidence="5">
    <location>
        <begin position="859"/>
        <end position="881"/>
    </location>
</feature>
<reference evidence="7 8" key="1">
    <citation type="journal article" date="2020" name="ISME J.">
        <title>Uncovering the hidden diversity of litter-decomposition mechanisms in mushroom-forming fungi.</title>
        <authorList>
            <person name="Floudas D."/>
            <person name="Bentzer J."/>
            <person name="Ahren D."/>
            <person name="Johansson T."/>
            <person name="Persson P."/>
            <person name="Tunlid A."/>
        </authorList>
    </citation>
    <scope>NUCLEOTIDE SEQUENCE [LARGE SCALE GENOMIC DNA]</scope>
    <source>
        <strain evidence="7 8">CBS 291.85</strain>
    </source>
</reference>
<keyword evidence="8" id="KW-1185">Reference proteome</keyword>
<feature type="region of interest" description="Disordered" evidence="5">
    <location>
        <begin position="859"/>
        <end position="958"/>
    </location>
</feature>